<dbReference type="PROSITE" id="PS51257">
    <property type="entry name" value="PROKAR_LIPOPROTEIN"/>
    <property type="match status" value="1"/>
</dbReference>
<evidence type="ECO:0000256" key="1">
    <source>
        <dbReference type="SAM" id="SignalP"/>
    </source>
</evidence>
<dbReference type="Pfam" id="PF26622">
    <property type="entry name" value="DUF8199"/>
    <property type="match status" value="1"/>
</dbReference>
<accession>A0A1I7G054</accession>
<dbReference type="OrthoDB" id="1493875at2"/>
<dbReference type="NCBIfam" id="NF047658">
    <property type="entry name" value="HYC_CC_PP"/>
    <property type="match status" value="1"/>
</dbReference>
<sequence length="144" mass="16013">MAGKKIRLYVQQLSCMLVACLTLMSTLSFTVHKHYCADTLVTTSLRPSAHTNCCEAVLSTHKDHQLHQQAHCCHDQQIYVKGQHDVQQDAPEAVATIVCSIPEINEGWDELQVCTTLEQEVSIPAKGPPKSQEPLYILLASFLI</sequence>
<dbReference type="InterPro" id="IPR058060">
    <property type="entry name" value="HYC_CC_PP"/>
</dbReference>
<dbReference type="STRING" id="1224947.SAMN05216480_1032"/>
<keyword evidence="1" id="KW-0732">Signal</keyword>
<protein>
    <submittedName>
        <fullName evidence="2">Uncharacterized protein</fullName>
    </submittedName>
</protein>
<evidence type="ECO:0000313" key="2">
    <source>
        <dbReference type="EMBL" id="SFU41686.1"/>
    </source>
</evidence>
<evidence type="ECO:0000313" key="3">
    <source>
        <dbReference type="Proteomes" id="UP000199138"/>
    </source>
</evidence>
<keyword evidence="3" id="KW-1185">Reference proteome</keyword>
<reference evidence="3" key="1">
    <citation type="submission" date="2016-10" db="EMBL/GenBank/DDBJ databases">
        <authorList>
            <person name="Varghese N."/>
            <person name="Submissions S."/>
        </authorList>
    </citation>
    <scope>NUCLEOTIDE SEQUENCE [LARGE SCALE GENOMIC DNA]</scope>
    <source>
        <strain evidence="3">CGMCC 1.12333</strain>
    </source>
</reference>
<feature type="signal peptide" evidence="1">
    <location>
        <begin position="1"/>
        <end position="30"/>
    </location>
</feature>
<dbReference type="RefSeq" id="WP_093024077.1">
    <property type="nucleotide sequence ID" value="NZ_FPBK01000003.1"/>
</dbReference>
<dbReference type="EMBL" id="FPBK01000003">
    <property type="protein sequence ID" value="SFU41686.1"/>
    <property type="molecule type" value="Genomic_DNA"/>
</dbReference>
<dbReference type="InterPro" id="IPR058512">
    <property type="entry name" value="DUF8199"/>
</dbReference>
<proteinExistence type="predicted"/>
<feature type="chain" id="PRO_5011751541" evidence="1">
    <location>
        <begin position="31"/>
        <end position="144"/>
    </location>
</feature>
<organism evidence="2 3">
    <name type="scientific">Pustulibacterium marinum</name>
    <dbReference type="NCBI Taxonomy" id="1224947"/>
    <lineage>
        <taxon>Bacteria</taxon>
        <taxon>Pseudomonadati</taxon>
        <taxon>Bacteroidota</taxon>
        <taxon>Flavobacteriia</taxon>
        <taxon>Flavobacteriales</taxon>
        <taxon>Flavobacteriaceae</taxon>
        <taxon>Pustulibacterium</taxon>
    </lineage>
</organism>
<dbReference type="AlphaFoldDB" id="A0A1I7G054"/>
<gene>
    <name evidence="2" type="ORF">SAMN05216480_1032</name>
</gene>
<name>A0A1I7G054_9FLAO</name>
<dbReference type="Proteomes" id="UP000199138">
    <property type="component" value="Unassembled WGS sequence"/>
</dbReference>